<evidence type="ECO:0000313" key="1">
    <source>
        <dbReference type="EMBL" id="KAI7991352.1"/>
    </source>
</evidence>
<reference evidence="1 2" key="1">
    <citation type="journal article" date="2022" name="Plant J.">
        <title>Chromosome-level genome of Camellia lanceoleosa provides a valuable resource for understanding genome evolution and self-incompatibility.</title>
        <authorList>
            <person name="Gong W."/>
            <person name="Xiao S."/>
            <person name="Wang L."/>
            <person name="Liao Z."/>
            <person name="Chang Y."/>
            <person name="Mo W."/>
            <person name="Hu G."/>
            <person name="Li W."/>
            <person name="Zhao G."/>
            <person name="Zhu H."/>
            <person name="Hu X."/>
            <person name="Ji K."/>
            <person name="Xiang X."/>
            <person name="Song Q."/>
            <person name="Yuan D."/>
            <person name="Jin S."/>
            <person name="Zhang L."/>
        </authorList>
    </citation>
    <scope>NUCLEOTIDE SEQUENCE [LARGE SCALE GENOMIC DNA]</scope>
    <source>
        <strain evidence="1">SQ_2022a</strain>
    </source>
</reference>
<sequence length="446" mass="49672">MEMKIKVEIIARETIKPSSPTPHHLKNYQLSFKDQVIPCGYVRVAFFYASSTLSSSGGDDEHEEKVHVISQRLKVSLSETLTHFYPLAGRFRDNLAVDCNDEGIEFFEARVINCSLSDVLERPKIEGMNPLAPIQPTDHYKAPLLLVQVNYFPCSGVAVSVSMCHKIADGVTLAAFMKGWSDIALGSPNTVVPDFSAALSRYPPRKDIPFRSFTINDTSQKVVPKRFVIEASKIAALKAKTTSVSVPQPTRVEAVTALVWKCAIAASKSRFGGSRSRRPYALMGAVNMRSRFVPPLPKYCFGNVIGAFWAMLDNDDGDYQESQETEDLASLVKRLRKGVEESSKGNKMGMKEDDMELFSQSSWCRFPIYQVDFGWGKPTWVSIIGMLGIVGTTLFDARDGEGVEIWLFLIEEDMALFEADKEFLDYASPNPSALYKQVVPPVDGSW</sequence>
<protein>
    <submittedName>
        <fullName evidence="1">Vinorine synthase</fullName>
    </submittedName>
</protein>
<dbReference type="EMBL" id="CM045770">
    <property type="protein sequence ID" value="KAI7991352.1"/>
    <property type="molecule type" value="Genomic_DNA"/>
</dbReference>
<proteinExistence type="predicted"/>
<accession>A0ACC0FTD8</accession>
<evidence type="ECO:0000313" key="2">
    <source>
        <dbReference type="Proteomes" id="UP001060215"/>
    </source>
</evidence>
<name>A0ACC0FTD8_9ERIC</name>
<dbReference type="Proteomes" id="UP001060215">
    <property type="component" value="Chromosome 13"/>
</dbReference>
<comment type="caution">
    <text evidence="1">The sequence shown here is derived from an EMBL/GenBank/DDBJ whole genome shotgun (WGS) entry which is preliminary data.</text>
</comment>
<gene>
    <name evidence="1" type="ORF">LOK49_LG12G02692</name>
</gene>
<keyword evidence="2" id="KW-1185">Reference proteome</keyword>
<organism evidence="1 2">
    <name type="scientific">Camellia lanceoleosa</name>
    <dbReference type="NCBI Taxonomy" id="1840588"/>
    <lineage>
        <taxon>Eukaryota</taxon>
        <taxon>Viridiplantae</taxon>
        <taxon>Streptophyta</taxon>
        <taxon>Embryophyta</taxon>
        <taxon>Tracheophyta</taxon>
        <taxon>Spermatophyta</taxon>
        <taxon>Magnoliopsida</taxon>
        <taxon>eudicotyledons</taxon>
        <taxon>Gunneridae</taxon>
        <taxon>Pentapetalae</taxon>
        <taxon>asterids</taxon>
        <taxon>Ericales</taxon>
        <taxon>Theaceae</taxon>
        <taxon>Camellia</taxon>
    </lineage>
</organism>